<dbReference type="GO" id="GO:0008270">
    <property type="term" value="F:zinc ion binding"/>
    <property type="evidence" value="ECO:0007669"/>
    <property type="project" value="UniProtKB-KW"/>
</dbReference>
<dbReference type="AlphaFoldDB" id="A0A2J7RM04"/>
<dbReference type="EMBL" id="NEVH01002584">
    <property type="protein sequence ID" value="PNF41867.1"/>
    <property type="molecule type" value="Genomic_DNA"/>
</dbReference>
<keyword evidence="5" id="KW-0472">Membrane</keyword>
<dbReference type="STRING" id="105785.A0A2J7RM04"/>
<reference evidence="8 9" key="1">
    <citation type="submission" date="2017-12" db="EMBL/GenBank/DDBJ databases">
        <title>Hemimetabolous genomes reveal molecular basis of termite eusociality.</title>
        <authorList>
            <person name="Harrison M.C."/>
            <person name="Jongepier E."/>
            <person name="Robertson H.M."/>
            <person name="Arning N."/>
            <person name="Bitard-Feildel T."/>
            <person name="Chao H."/>
            <person name="Childers C.P."/>
            <person name="Dinh H."/>
            <person name="Doddapaneni H."/>
            <person name="Dugan S."/>
            <person name="Gowin J."/>
            <person name="Greiner C."/>
            <person name="Han Y."/>
            <person name="Hu H."/>
            <person name="Hughes D.S.T."/>
            <person name="Huylmans A.-K."/>
            <person name="Kemena C."/>
            <person name="Kremer L.P.M."/>
            <person name="Lee S.L."/>
            <person name="Lopez-Ezquerra A."/>
            <person name="Mallet L."/>
            <person name="Monroy-Kuhn J.M."/>
            <person name="Moser A."/>
            <person name="Murali S.C."/>
            <person name="Muzny D.M."/>
            <person name="Otani S."/>
            <person name="Piulachs M.-D."/>
            <person name="Poelchau M."/>
            <person name="Qu J."/>
            <person name="Schaub F."/>
            <person name="Wada-Katsumata A."/>
            <person name="Worley K.C."/>
            <person name="Xie Q."/>
            <person name="Ylla G."/>
            <person name="Poulsen M."/>
            <person name="Gibbs R.A."/>
            <person name="Schal C."/>
            <person name="Richards S."/>
            <person name="Belles X."/>
            <person name="Korb J."/>
            <person name="Bornberg-Bauer E."/>
        </authorList>
    </citation>
    <scope>NUCLEOTIDE SEQUENCE [LARGE SCALE GENOMIC DNA]</scope>
    <source>
        <tissue evidence="8">Whole body</tissue>
    </source>
</reference>
<dbReference type="Pfam" id="PF13472">
    <property type="entry name" value="Lipase_GDSL_2"/>
    <property type="match status" value="1"/>
</dbReference>
<evidence type="ECO:0000256" key="2">
    <source>
        <dbReference type="ARBA" id="ARBA00022771"/>
    </source>
</evidence>
<feature type="domain" description="SGNH hydrolase-type esterase" evidence="7">
    <location>
        <begin position="185"/>
        <end position="307"/>
    </location>
</feature>
<dbReference type="SUPFAM" id="SSF52266">
    <property type="entry name" value="SGNH hydrolase"/>
    <property type="match status" value="1"/>
</dbReference>
<feature type="domain" description="PHD-type" evidence="6">
    <location>
        <begin position="84"/>
        <end position="115"/>
    </location>
</feature>
<evidence type="ECO:0000259" key="6">
    <source>
        <dbReference type="Pfam" id="PF00628"/>
    </source>
</evidence>
<dbReference type="InterPro" id="IPR013083">
    <property type="entry name" value="Znf_RING/FYVE/PHD"/>
</dbReference>
<dbReference type="SUPFAM" id="SSF57903">
    <property type="entry name" value="FYVE/PHD zinc finger"/>
    <property type="match status" value="1"/>
</dbReference>
<dbReference type="InterPro" id="IPR036514">
    <property type="entry name" value="SGNH_hydro_sf"/>
</dbReference>
<protein>
    <submittedName>
        <fullName evidence="8">Uncharacterized protein</fullName>
    </submittedName>
</protein>
<comment type="caution">
    <text evidence="8">The sequence shown here is derived from an EMBL/GenBank/DDBJ whole genome shotgun (WGS) entry which is preliminary data.</text>
</comment>
<keyword evidence="3" id="KW-0862">Zinc</keyword>
<dbReference type="Gene3D" id="3.30.40.10">
    <property type="entry name" value="Zinc/RING finger domain, C3HC4 (zinc finger)"/>
    <property type="match status" value="1"/>
</dbReference>
<evidence type="ECO:0000256" key="4">
    <source>
        <dbReference type="SAM" id="Coils"/>
    </source>
</evidence>
<evidence type="ECO:0000256" key="5">
    <source>
        <dbReference type="SAM" id="Phobius"/>
    </source>
</evidence>
<dbReference type="InterPro" id="IPR019787">
    <property type="entry name" value="Znf_PHD-finger"/>
</dbReference>
<keyword evidence="4" id="KW-0175">Coiled coil</keyword>
<feature type="transmembrane region" description="Helical" evidence="5">
    <location>
        <begin position="36"/>
        <end position="55"/>
    </location>
</feature>
<dbReference type="Pfam" id="PF00628">
    <property type="entry name" value="PHD"/>
    <property type="match status" value="1"/>
</dbReference>
<dbReference type="InParanoid" id="A0A2J7RM04"/>
<keyword evidence="5" id="KW-0812">Transmembrane</keyword>
<feature type="coiled-coil region" evidence="4">
    <location>
        <begin position="120"/>
        <end position="154"/>
    </location>
</feature>
<dbReference type="InterPro" id="IPR011011">
    <property type="entry name" value="Znf_FYVE_PHD"/>
</dbReference>
<evidence type="ECO:0000313" key="8">
    <source>
        <dbReference type="EMBL" id="PNF41867.1"/>
    </source>
</evidence>
<sequence>MGCYLEDYRARVGDWPSRTPWRHVQGREMNGQARSYIGNMLLCAAALAVLVIGGVEQNPGAVVEAENILQVLRSGCERNLKSGTQCDTCGRWFHNSCGNVRAQMAESGKWSCERCRWGRLRQLEEKLENAMKQIEELKRKNSAMEDQLRGAVARGDTVQRQQDAECLVLGDSIIRNVEAEHMRVQCFPGIRTEQLQRVIDNRDLGAPDTVVIHVGTNDLRRTGNLDYVMGDVYALVKKAKTKFPQATLVLSGVLRRRDVSWRRIGALNDRYDWVARSLGVTFVDPNSWIEDWDFGRDGLHINSSGARKLSQLYSRVCDFGGRVQNRNE</sequence>
<dbReference type="InterPro" id="IPR013830">
    <property type="entry name" value="SGNH_hydro"/>
</dbReference>
<evidence type="ECO:0000313" key="9">
    <source>
        <dbReference type="Proteomes" id="UP000235965"/>
    </source>
</evidence>
<organism evidence="8 9">
    <name type="scientific">Cryptotermes secundus</name>
    <dbReference type="NCBI Taxonomy" id="105785"/>
    <lineage>
        <taxon>Eukaryota</taxon>
        <taxon>Metazoa</taxon>
        <taxon>Ecdysozoa</taxon>
        <taxon>Arthropoda</taxon>
        <taxon>Hexapoda</taxon>
        <taxon>Insecta</taxon>
        <taxon>Pterygota</taxon>
        <taxon>Neoptera</taxon>
        <taxon>Polyneoptera</taxon>
        <taxon>Dictyoptera</taxon>
        <taxon>Blattodea</taxon>
        <taxon>Blattoidea</taxon>
        <taxon>Termitoidae</taxon>
        <taxon>Kalotermitidae</taxon>
        <taxon>Cryptotermitinae</taxon>
        <taxon>Cryptotermes</taxon>
    </lineage>
</organism>
<dbReference type="Gene3D" id="3.40.50.1110">
    <property type="entry name" value="SGNH hydrolase"/>
    <property type="match status" value="1"/>
</dbReference>
<keyword evidence="5" id="KW-1133">Transmembrane helix</keyword>
<name>A0A2J7RM04_9NEOP</name>
<keyword evidence="1" id="KW-0479">Metal-binding</keyword>
<evidence type="ECO:0000259" key="7">
    <source>
        <dbReference type="Pfam" id="PF13472"/>
    </source>
</evidence>
<evidence type="ECO:0000256" key="3">
    <source>
        <dbReference type="ARBA" id="ARBA00022833"/>
    </source>
</evidence>
<keyword evidence="9" id="KW-1185">Reference proteome</keyword>
<dbReference type="OrthoDB" id="8192833at2759"/>
<proteinExistence type="predicted"/>
<accession>A0A2J7RM04</accession>
<gene>
    <name evidence="8" type="ORF">B7P43_G15790</name>
</gene>
<evidence type="ECO:0000256" key="1">
    <source>
        <dbReference type="ARBA" id="ARBA00022723"/>
    </source>
</evidence>
<dbReference type="Proteomes" id="UP000235965">
    <property type="component" value="Unassembled WGS sequence"/>
</dbReference>
<keyword evidence="2" id="KW-0863">Zinc-finger</keyword>